<dbReference type="Gene3D" id="3.10.105.10">
    <property type="entry name" value="Dipeptide-binding Protein, Domain 3"/>
    <property type="match status" value="1"/>
</dbReference>
<dbReference type="InterPro" id="IPR039424">
    <property type="entry name" value="SBP_5"/>
</dbReference>
<feature type="region of interest" description="Disordered" evidence="1">
    <location>
        <begin position="1"/>
        <end position="26"/>
    </location>
</feature>
<proteinExistence type="predicted"/>
<sequence length="544" mass="61357">MNVVDKTHVSALQADPTNRTLNTHNTQISSEPARRLAFDRFAAYSFETQEFQLAALDEWEFDGETVTLTFREDLSWSDGSDVTTEDIDVQFQILEKIGSAIWGYVESTEVVDDYTYQLNLTGPTNPVMVKHQLGNMWIDTPAAAFEQFLDADASEIQTWNWEDSDTEVITSGAWAYVDKNQQQWNFERNEEFHSIDNVNFSDFQFDSYQEASVPQQDFTTGGKRFDSQWSMFAAPETVNAFQDYVMEIQTIPAKWGYGMIFNHDDPIFGDRAVRQAIAHVVNREELVANAGPRTKFPASVPCGIAPRDIEGWLGDTQSNFEDYGVGSTNTEEATQLLEDAGYSMQNGTWTSPDGEPISADYLTPGGWTDFTTMTETIVDRLNEFGFDLSVASRPTSDWQGAFIESNFKVGTFYWLPGQARSSFPYFPLRHQLALAALNGGHNYDAESEQTIPAMSGDGEMTINPLAKVDEIATKATNEEAMSVVQEAAWHNNYDLPMLSLVSKFEQSWLTTDEWNVDLQEGDPERGIKWPPFWLPRTGKLTAQE</sequence>
<comment type="caution">
    <text evidence="3">The sequence shown here is derived from an EMBL/GenBank/DDBJ whole genome shotgun (WGS) entry which is preliminary data.</text>
</comment>
<dbReference type="GO" id="GO:0015833">
    <property type="term" value="P:peptide transport"/>
    <property type="evidence" value="ECO:0007669"/>
    <property type="project" value="TreeGrafter"/>
</dbReference>
<accession>M0CWU4</accession>
<feature type="domain" description="Solute-binding protein family 5" evidence="2">
    <location>
        <begin position="53"/>
        <end position="427"/>
    </location>
</feature>
<protein>
    <submittedName>
        <fullName evidence="3">Extracellular solute-binding protein family 5</fullName>
    </submittedName>
</protein>
<dbReference type="STRING" id="797114.C475_09072"/>
<dbReference type="Proteomes" id="UP000011626">
    <property type="component" value="Unassembled WGS sequence"/>
</dbReference>
<name>M0CWU4_9EURY</name>
<feature type="compositionally biased region" description="Polar residues" evidence="1">
    <location>
        <begin position="15"/>
        <end position="26"/>
    </location>
</feature>
<reference evidence="3 4" key="1">
    <citation type="journal article" date="2014" name="PLoS Genet.">
        <title>Phylogenetically driven sequencing of extremely halophilic archaea reveals strategies for static and dynamic osmo-response.</title>
        <authorList>
            <person name="Becker E.A."/>
            <person name="Seitzer P.M."/>
            <person name="Tritt A."/>
            <person name="Larsen D."/>
            <person name="Krusor M."/>
            <person name="Yao A.I."/>
            <person name="Wu D."/>
            <person name="Madern D."/>
            <person name="Eisen J.A."/>
            <person name="Darling A.E."/>
            <person name="Facciotti M.T."/>
        </authorList>
    </citation>
    <scope>NUCLEOTIDE SEQUENCE [LARGE SCALE GENOMIC DNA]</scope>
    <source>
        <strain evidence="3 4">2-9-1</strain>
    </source>
</reference>
<dbReference type="PATRIC" id="fig|797114.5.peg.1845"/>
<dbReference type="SUPFAM" id="SSF53850">
    <property type="entry name" value="Periplasmic binding protein-like II"/>
    <property type="match status" value="1"/>
</dbReference>
<evidence type="ECO:0000313" key="3">
    <source>
        <dbReference type="EMBL" id="ELZ26359.1"/>
    </source>
</evidence>
<gene>
    <name evidence="3" type="ORF">C475_09072</name>
</gene>
<keyword evidence="4" id="KW-1185">Reference proteome</keyword>
<dbReference type="Gene3D" id="3.40.190.10">
    <property type="entry name" value="Periplasmic binding protein-like II"/>
    <property type="match status" value="1"/>
</dbReference>
<dbReference type="Pfam" id="PF00496">
    <property type="entry name" value="SBP_bac_5"/>
    <property type="match status" value="1"/>
</dbReference>
<dbReference type="EMBL" id="AOIU01000021">
    <property type="protein sequence ID" value="ELZ26359.1"/>
    <property type="molecule type" value="Genomic_DNA"/>
</dbReference>
<evidence type="ECO:0000313" key="4">
    <source>
        <dbReference type="Proteomes" id="UP000011626"/>
    </source>
</evidence>
<evidence type="ECO:0000259" key="2">
    <source>
        <dbReference type="Pfam" id="PF00496"/>
    </source>
</evidence>
<dbReference type="eggNOG" id="arCOG01534">
    <property type="taxonomic scope" value="Archaea"/>
</dbReference>
<dbReference type="PANTHER" id="PTHR30290">
    <property type="entry name" value="PERIPLASMIC BINDING COMPONENT OF ABC TRANSPORTER"/>
    <property type="match status" value="1"/>
</dbReference>
<evidence type="ECO:0000256" key="1">
    <source>
        <dbReference type="SAM" id="MobiDB-lite"/>
    </source>
</evidence>
<dbReference type="AlphaFoldDB" id="M0CWU4"/>
<organism evidence="3 4">
    <name type="scientific">Halosimplex carlsbadense 2-9-1</name>
    <dbReference type="NCBI Taxonomy" id="797114"/>
    <lineage>
        <taxon>Archaea</taxon>
        <taxon>Methanobacteriati</taxon>
        <taxon>Methanobacteriota</taxon>
        <taxon>Stenosarchaea group</taxon>
        <taxon>Halobacteria</taxon>
        <taxon>Halobacteriales</taxon>
        <taxon>Haloarculaceae</taxon>
        <taxon>Halosimplex</taxon>
    </lineage>
</organism>
<dbReference type="GO" id="GO:1904680">
    <property type="term" value="F:peptide transmembrane transporter activity"/>
    <property type="evidence" value="ECO:0007669"/>
    <property type="project" value="TreeGrafter"/>
</dbReference>
<dbReference type="InterPro" id="IPR000914">
    <property type="entry name" value="SBP_5_dom"/>
</dbReference>